<organism evidence="10 11">
    <name type="scientific">Candidatus Roizmanbacteria bacterium RIFCSPLOWO2_01_FULL_35_13</name>
    <dbReference type="NCBI Taxonomy" id="1802055"/>
    <lineage>
        <taxon>Bacteria</taxon>
        <taxon>Candidatus Roizmaniibacteriota</taxon>
    </lineage>
</organism>
<evidence type="ECO:0000256" key="6">
    <source>
        <dbReference type="ARBA" id="ARBA00022989"/>
    </source>
</evidence>
<dbReference type="GO" id="GO:0016763">
    <property type="term" value="F:pentosyltransferase activity"/>
    <property type="evidence" value="ECO:0007669"/>
    <property type="project" value="TreeGrafter"/>
</dbReference>
<dbReference type="PANTHER" id="PTHR33908:SF11">
    <property type="entry name" value="MEMBRANE PROTEIN"/>
    <property type="match status" value="1"/>
</dbReference>
<evidence type="ECO:0000256" key="4">
    <source>
        <dbReference type="ARBA" id="ARBA00022679"/>
    </source>
</evidence>
<dbReference type="Pfam" id="PF13231">
    <property type="entry name" value="PMT_2"/>
    <property type="match status" value="1"/>
</dbReference>
<comment type="subcellular location">
    <subcellularLocation>
        <location evidence="1">Cell membrane</location>
        <topology evidence="1">Multi-pass membrane protein</topology>
    </subcellularLocation>
</comment>
<feature type="transmembrane region" description="Helical" evidence="8">
    <location>
        <begin position="215"/>
        <end position="236"/>
    </location>
</feature>
<feature type="transmembrane region" description="Helical" evidence="8">
    <location>
        <begin position="188"/>
        <end position="208"/>
    </location>
</feature>
<feature type="transmembrane region" description="Helical" evidence="8">
    <location>
        <begin position="378"/>
        <end position="401"/>
    </location>
</feature>
<comment type="caution">
    <text evidence="10">The sequence shown here is derived from an EMBL/GenBank/DDBJ whole genome shotgun (WGS) entry which is preliminary data.</text>
</comment>
<dbReference type="Proteomes" id="UP000179270">
    <property type="component" value="Unassembled WGS sequence"/>
</dbReference>
<accession>A0A1F7IEQ4</accession>
<evidence type="ECO:0000256" key="2">
    <source>
        <dbReference type="ARBA" id="ARBA00022475"/>
    </source>
</evidence>
<feature type="transmembrane region" description="Helical" evidence="8">
    <location>
        <begin position="101"/>
        <end position="119"/>
    </location>
</feature>
<feature type="domain" description="Glycosyltransferase RgtA/B/C/D-like" evidence="9">
    <location>
        <begin position="88"/>
        <end position="229"/>
    </location>
</feature>
<evidence type="ECO:0000256" key="7">
    <source>
        <dbReference type="ARBA" id="ARBA00023136"/>
    </source>
</evidence>
<evidence type="ECO:0000313" key="11">
    <source>
        <dbReference type="Proteomes" id="UP000179270"/>
    </source>
</evidence>
<name>A0A1F7IEQ4_9BACT</name>
<evidence type="ECO:0000256" key="8">
    <source>
        <dbReference type="SAM" id="Phobius"/>
    </source>
</evidence>
<protein>
    <recommendedName>
        <fullName evidence="9">Glycosyltransferase RgtA/B/C/D-like domain-containing protein</fullName>
    </recommendedName>
</protein>
<evidence type="ECO:0000256" key="1">
    <source>
        <dbReference type="ARBA" id="ARBA00004651"/>
    </source>
</evidence>
<dbReference type="EMBL" id="MGAF01000015">
    <property type="protein sequence ID" value="OGK41849.1"/>
    <property type="molecule type" value="Genomic_DNA"/>
</dbReference>
<dbReference type="STRING" id="1802055.A3A74_02440"/>
<dbReference type="InterPro" id="IPR050297">
    <property type="entry name" value="LipidA_mod_glycosyltrf_83"/>
</dbReference>
<sequence>MVECRSNSRDKKNYLTAIFLIIVISFILRVFDLVNNPPGFFADEAAIGYNAYKILKTGGDEYGVPFPIFFRSLGDYRLPIPIYANIPMIALFGLNEFSVRLTVVLFGLISILFTILLTTEIWGKNTGLLAGLLLSISPWHIHMSRWGSEYIYFPALFSIALFFYVKSFHKKSNLITSCFFFGLGMYTYYSTLIVTPILLFFCLIFWLIKKKLAGWKYAVLGLSVFILLCLPIYFGYKSGVLLTRWESISKNVSLSLKEKIRQTSNHYLDHFSLDFLFLKGDIDFKDQFVSRHSVRGFGELYLYQLPLLILGLYLCYIKRRDLRIVPILILLLLYPVGSAITNDGPQATRAIIGVIPFSIISAVGLNKILEFRHGIKKSFLRTGIFIFITVMISLSLVKYGFSFYVKYPLYSADFWGWQYGPKEIVNYFLKERNNYDELYMTGNFNAPYIFLKFYDPEGRCKNCFLGGINNYSEDKKQLFALAVAELEEAKKRYPQPKLTIFKTIYYPDHKPAFYIGTFTWY</sequence>
<keyword evidence="3" id="KW-0328">Glycosyltransferase</keyword>
<keyword evidence="7 8" id="KW-0472">Membrane</keyword>
<dbReference type="GO" id="GO:0009103">
    <property type="term" value="P:lipopolysaccharide biosynthetic process"/>
    <property type="evidence" value="ECO:0007669"/>
    <property type="project" value="UniProtKB-ARBA"/>
</dbReference>
<keyword evidence="5 8" id="KW-0812">Transmembrane</keyword>
<dbReference type="GO" id="GO:0005886">
    <property type="term" value="C:plasma membrane"/>
    <property type="evidence" value="ECO:0007669"/>
    <property type="project" value="UniProtKB-SubCell"/>
</dbReference>
<feature type="transmembrane region" description="Helical" evidence="8">
    <location>
        <begin position="347"/>
        <end position="366"/>
    </location>
</feature>
<evidence type="ECO:0000256" key="3">
    <source>
        <dbReference type="ARBA" id="ARBA00022676"/>
    </source>
</evidence>
<dbReference type="AlphaFoldDB" id="A0A1F7IEQ4"/>
<evidence type="ECO:0000256" key="5">
    <source>
        <dbReference type="ARBA" id="ARBA00022692"/>
    </source>
</evidence>
<keyword evidence="4" id="KW-0808">Transferase</keyword>
<reference evidence="10 11" key="1">
    <citation type="journal article" date="2016" name="Nat. Commun.">
        <title>Thousands of microbial genomes shed light on interconnected biogeochemical processes in an aquifer system.</title>
        <authorList>
            <person name="Anantharaman K."/>
            <person name="Brown C.T."/>
            <person name="Hug L.A."/>
            <person name="Sharon I."/>
            <person name="Castelle C.J."/>
            <person name="Probst A.J."/>
            <person name="Thomas B.C."/>
            <person name="Singh A."/>
            <person name="Wilkins M.J."/>
            <person name="Karaoz U."/>
            <person name="Brodie E.L."/>
            <person name="Williams K.H."/>
            <person name="Hubbard S.S."/>
            <person name="Banfield J.F."/>
        </authorList>
    </citation>
    <scope>NUCLEOTIDE SEQUENCE [LARGE SCALE GENOMIC DNA]</scope>
</reference>
<feature type="transmembrane region" description="Helical" evidence="8">
    <location>
        <begin position="150"/>
        <end position="168"/>
    </location>
</feature>
<keyword evidence="2" id="KW-1003">Cell membrane</keyword>
<feature type="transmembrane region" description="Helical" evidence="8">
    <location>
        <begin position="12"/>
        <end position="31"/>
    </location>
</feature>
<keyword evidence="6 8" id="KW-1133">Transmembrane helix</keyword>
<evidence type="ECO:0000313" key="10">
    <source>
        <dbReference type="EMBL" id="OGK41849.1"/>
    </source>
</evidence>
<gene>
    <name evidence="10" type="ORF">A3A74_02440</name>
</gene>
<proteinExistence type="predicted"/>
<feature type="transmembrane region" description="Helical" evidence="8">
    <location>
        <begin position="300"/>
        <end position="317"/>
    </location>
</feature>
<dbReference type="InterPro" id="IPR038731">
    <property type="entry name" value="RgtA/B/C-like"/>
</dbReference>
<dbReference type="PANTHER" id="PTHR33908">
    <property type="entry name" value="MANNOSYLTRANSFERASE YKCB-RELATED"/>
    <property type="match status" value="1"/>
</dbReference>
<evidence type="ECO:0000259" key="9">
    <source>
        <dbReference type="Pfam" id="PF13231"/>
    </source>
</evidence>
<feature type="transmembrane region" description="Helical" evidence="8">
    <location>
        <begin position="324"/>
        <end position="341"/>
    </location>
</feature>